<comment type="cofactor">
    <cofactor evidence="1">
        <name>Zn(2+)</name>
        <dbReference type="ChEBI" id="CHEBI:29105"/>
    </cofactor>
</comment>
<name>A0A7W7ZV75_9BACT</name>
<accession>A0A7W7ZV75</accession>
<dbReference type="EMBL" id="JACHIO010000027">
    <property type="protein sequence ID" value="MBB5066387.1"/>
    <property type="molecule type" value="Genomic_DNA"/>
</dbReference>
<feature type="region of interest" description="Disordered" evidence="8">
    <location>
        <begin position="1"/>
        <end position="22"/>
    </location>
</feature>
<sequence length="209" mass="23066">MTDHRQEQSDLQMTGATHTQRPSRRTFLATAAGACGAVALWSLHKSSPLAVEAKGESQTGPVTLIQFSDAGKKIGKVTVPRVVKTDAEWKQQLSPISYDVTRHAGTERAYTGNSWDLHDRGLFRCICCDNAIFTSDTKFDSGTGWPSFWMPIAKENIIENTDSTFGMDRTAVSCRQCDAHLGHVFDDGPRPTGLRYCMNSAAMRFVKFA</sequence>
<comment type="caution">
    <text evidence="10">The sequence shown here is derived from an EMBL/GenBank/DDBJ whole genome shotgun (WGS) entry which is preliminary data.</text>
</comment>
<dbReference type="InterPro" id="IPR006311">
    <property type="entry name" value="TAT_signal"/>
</dbReference>
<evidence type="ECO:0000256" key="7">
    <source>
        <dbReference type="ARBA" id="ARBA00048488"/>
    </source>
</evidence>
<dbReference type="Gene3D" id="2.170.150.20">
    <property type="entry name" value="Peptide methionine sulfoxide reductase"/>
    <property type="match status" value="1"/>
</dbReference>
<dbReference type="InterPro" id="IPR002579">
    <property type="entry name" value="Met_Sox_Rdtase_MsrB_dom"/>
</dbReference>
<dbReference type="Pfam" id="PF01641">
    <property type="entry name" value="SelR"/>
    <property type="match status" value="1"/>
</dbReference>
<reference evidence="10 11" key="1">
    <citation type="submission" date="2020-08" db="EMBL/GenBank/DDBJ databases">
        <title>Genomic Encyclopedia of Type Strains, Phase IV (KMG-V): Genome sequencing to study the core and pangenomes of soil and plant-associated prokaryotes.</title>
        <authorList>
            <person name="Whitman W."/>
        </authorList>
    </citation>
    <scope>NUCLEOTIDE SEQUENCE [LARGE SCALE GENOMIC DNA]</scope>
    <source>
        <strain evidence="10 11">X5P3</strain>
    </source>
</reference>
<evidence type="ECO:0000256" key="2">
    <source>
        <dbReference type="ARBA" id="ARBA00007174"/>
    </source>
</evidence>
<keyword evidence="6 10" id="KW-0560">Oxidoreductase</keyword>
<dbReference type="SUPFAM" id="SSF51316">
    <property type="entry name" value="Mss4-like"/>
    <property type="match status" value="1"/>
</dbReference>
<dbReference type="PANTHER" id="PTHR10173:SF52">
    <property type="entry name" value="METHIONINE-R-SULFOXIDE REDUCTASE B1"/>
    <property type="match status" value="1"/>
</dbReference>
<dbReference type="GO" id="GO:0046872">
    <property type="term" value="F:metal ion binding"/>
    <property type="evidence" value="ECO:0007669"/>
    <property type="project" value="UniProtKB-KW"/>
</dbReference>
<dbReference type="NCBIfam" id="TIGR00357">
    <property type="entry name" value="peptide-methionine (R)-S-oxide reductase MsrB"/>
    <property type="match status" value="1"/>
</dbReference>
<dbReference type="InterPro" id="IPR028427">
    <property type="entry name" value="Met_Sox_Rdtase_MsrB"/>
</dbReference>
<dbReference type="GO" id="GO:0005737">
    <property type="term" value="C:cytoplasm"/>
    <property type="evidence" value="ECO:0007669"/>
    <property type="project" value="TreeGrafter"/>
</dbReference>
<evidence type="ECO:0000256" key="1">
    <source>
        <dbReference type="ARBA" id="ARBA00001947"/>
    </source>
</evidence>
<dbReference type="EC" id="1.8.4.12" evidence="3"/>
<dbReference type="PROSITE" id="PS51790">
    <property type="entry name" value="MSRB"/>
    <property type="match status" value="1"/>
</dbReference>
<dbReference type="Proteomes" id="UP000584867">
    <property type="component" value="Unassembled WGS sequence"/>
</dbReference>
<evidence type="ECO:0000259" key="9">
    <source>
        <dbReference type="PROSITE" id="PS51790"/>
    </source>
</evidence>
<dbReference type="PANTHER" id="PTHR10173">
    <property type="entry name" value="METHIONINE SULFOXIDE REDUCTASE"/>
    <property type="match status" value="1"/>
</dbReference>
<evidence type="ECO:0000256" key="4">
    <source>
        <dbReference type="ARBA" id="ARBA00022723"/>
    </source>
</evidence>
<comment type="catalytic activity">
    <reaction evidence="7">
        <text>L-methionyl-[protein] + [thioredoxin]-disulfide + H2O = L-methionyl-(R)-S-oxide-[protein] + [thioredoxin]-dithiol</text>
        <dbReference type="Rhea" id="RHEA:24164"/>
        <dbReference type="Rhea" id="RHEA-COMP:10698"/>
        <dbReference type="Rhea" id="RHEA-COMP:10700"/>
        <dbReference type="Rhea" id="RHEA-COMP:12313"/>
        <dbReference type="Rhea" id="RHEA-COMP:12314"/>
        <dbReference type="ChEBI" id="CHEBI:15377"/>
        <dbReference type="ChEBI" id="CHEBI:16044"/>
        <dbReference type="ChEBI" id="CHEBI:29950"/>
        <dbReference type="ChEBI" id="CHEBI:45764"/>
        <dbReference type="ChEBI" id="CHEBI:50058"/>
        <dbReference type="EC" id="1.8.4.12"/>
    </reaction>
</comment>
<organism evidence="10 11">
    <name type="scientific">Granulicella mallensis</name>
    <dbReference type="NCBI Taxonomy" id="940614"/>
    <lineage>
        <taxon>Bacteria</taxon>
        <taxon>Pseudomonadati</taxon>
        <taxon>Acidobacteriota</taxon>
        <taxon>Terriglobia</taxon>
        <taxon>Terriglobales</taxon>
        <taxon>Acidobacteriaceae</taxon>
        <taxon>Granulicella</taxon>
    </lineage>
</organism>
<dbReference type="GO" id="GO:0030091">
    <property type="term" value="P:protein repair"/>
    <property type="evidence" value="ECO:0007669"/>
    <property type="project" value="InterPro"/>
</dbReference>
<comment type="similarity">
    <text evidence="2">Belongs to the MsrB Met sulfoxide reductase family.</text>
</comment>
<dbReference type="GO" id="GO:0033743">
    <property type="term" value="F:peptide-methionine (R)-S-oxide reductase activity"/>
    <property type="evidence" value="ECO:0007669"/>
    <property type="project" value="UniProtKB-EC"/>
</dbReference>
<evidence type="ECO:0000256" key="5">
    <source>
        <dbReference type="ARBA" id="ARBA00022833"/>
    </source>
</evidence>
<dbReference type="InterPro" id="IPR011057">
    <property type="entry name" value="Mss4-like_sf"/>
</dbReference>
<proteinExistence type="inferred from homology"/>
<dbReference type="FunFam" id="2.170.150.20:FF:000001">
    <property type="entry name" value="Peptide methionine sulfoxide reductase MsrB"/>
    <property type="match status" value="1"/>
</dbReference>
<dbReference type="GO" id="GO:0006979">
    <property type="term" value="P:response to oxidative stress"/>
    <property type="evidence" value="ECO:0007669"/>
    <property type="project" value="InterPro"/>
</dbReference>
<evidence type="ECO:0000256" key="8">
    <source>
        <dbReference type="SAM" id="MobiDB-lite"/>
    </source>
</evidence>
<dbReference type="AlphaFoldDB" id="A0A7W7ZV75"/>
<evidence type="ECO:0000256" key="3">
    <source>
        <dbReference type="ARBA" id="ARBA00012499"/>
    </source>
</evidence>
<evidence type="ECO:0000313" key="10">
    <source>
        <dbReference type="EMBL" id="MBB5066387.1"/>
    </source>
</evidence>
<dbReference type="PROSITE" id="PS51318">
    <property type="entry name" value="TAT"/>
    <property type="match status" value="1"/>
</dbReference>
<feature type="compositionally biased region" description="Polar residues" evidence="8">
    <location>
        <begin position="9"/>
        <end position="20"/>
    </location>
</feature>
<protein>
    <recommendedName>
        <fullName evidence="3">peptide-methionine (R)-S-oxide reductase</fullName>
        <ecNumber evidence="3">1.8.4.12</ecNumber>
    </recommendedName>
</protein>
<evidence type="ECO:0000256" key="6">
    <source>
        <dbReference type="ARBA" id="ARBA00023002"/>
    </source>
</evidence>
<keyword evidence="4" id="KW-0479">Metal-binding</keyword>
<gene>
    <name evidence="10" type="ORF">HDF15_004764</name>
</gene>
<feature type="domain" description="MsrB" evidence="9">
    <location>
        <begin position="86"/>
        <end position="208"/>
    </location>
</feature>
<dbReference type="RefSeq" id="WP_184259918.1">
    <property type="nucleotide sequence ID" value="NZ_JACHIO010000027.1"/>
</dbReference>
<keyword evidence="5" id="KW-0862">Zinc</keyword>
<evidence type="ECO:0000313" key="11">
    <source>
        <dbReference type="Proteomes" id="UP000584867"/>
    </source>
</evidence>